<evidence type="ECO:0000313" key="3">
    <source>
        <dbReference type="EMBL" id="CAF9909836.1"/>
    </source>
</evidence>
<feature type="transmembrane region" description="Helical" evidence="2">
    <location>
        <begin position="50"/>
        <end position="71"/>
    </location>
</feature>
<sequence length="256" mass="27664">MSNQRPNSQRREGHVNGQWVSSVIAMALAVLGLAGASMKIEDLLKVDCKVGVIVIDKTVLLLITLGWLVYVTSSTGPALDAFNFLPRAPRKVFIVITCFLAVLWIGMVIWTSFECSETCSECPKLALDSGIGARFLLGIAGSVCTCTAASGQGQPGSTDPPGDPLDNFPILEWRSIVSPDVVSQLYNVLHQYGIAVALTVCLVSSTWLSHTEWNTTEQDSSDSDQQPDIPLDDLENRGALSTSSTLEEGVRSHRRL</sequence>
<feature type="transmembrane region" description="Helical" evidence="2">
    <location>
        <begin position="20"/>
        <end position="38"/>
    </location>
</feature>
<dbReference type="EMBL" id="CAJPDQ010000005">
    <property type="protein sequence ID" value="CAF9909836.1"/>
    <property type="molecule type" value="Genomic_DNA"/>
</dbReference>
<evidence type="ECO:0000256" key="1">
    <source>
        <dbReference type="SAM" id="MobiDB-lite"/>
    </source>
</evidence>
<keyword evidence="4" id="KW-1185">Reference proteome</keyword>
<keyword evidence="2" id="KW-0812">Transmembrane</keyword>
<feature type="region of interest" description="Disordered" evidence="1">
    <location>
        <begin position="214"/>
        <end position="256"/>
    </location>
</feature>
<feature type="transmembrane region" description="Helical" evidence="2">
    <location>
        <begin position="92"/>
        <end position="113"/>
    </location>
</feature>
<gene>
    <name evidence="3" type="ORF">GOMPHAMPRED_006878</name>
</gene>
<accession>A0A8H3EMC5</accession>
<dbReference type="AlphaFoldDB" id="A0A8H3EMC5"/>
<keyword evidence="2" id="KW-1133">Transmembrane helix</keyword>
<protein>
    <submittedName>
        <fullName evidence="3">Uncharacterized protein</fullName>
    </submittedName>
</protein>
<dbReference type="Proteomes" id="UP000664169">
    <property type="component" value="Unassembled WGS sequence"/>
</dbReference>
<evidence type="ECO:0000256" key="2">
    <source>
        <dbReference type="SAM" id="Phobius"/>
    </source>
</evidence>
<organism evidence="3 4">
    <name type="scientific">Gomphillus americanus</name>
    <dbReference type="NCBI Taxonomy" id="1940652"/>
    <lineage>
        <taxon>Eukaryota</taxon>
        <taxon>Fungi</taxon>
        <taxon>Dikarya</taxon>
        <taxon>Ascomycota</taxon>
        <taxon>Pezizomycotina</taxon>
        <taxon>Lecanoromycetes</taxon>
        <taxon>OSLEUM clade</taxon>
        <taxon>Ostropomycetidae</taxon>
        <taxon>Ostropales</taxon>
        <taxon>Graphidaceae</taxon>
        <taxon>Gomphilloideae</taxon>
        <taxon>Gomphillus</taxon>
    </lineage>
</organism>
<name>A0A8H3EMC5_9LECA</name>
<comment type="caution">
    <text evidence="3">The sequence shown here is derived from an EMBL/GenBank/DDBJ whole genome shotgun (WGS) entry which is preliminary data.</text>
</comment>
<proteinExistence type="predicted"/>
<evidence type="ECO:0000313" key="4">
    <source>
        <dbReference type="Proteomes" id="UP000664169"/>
    </source>
</evidence>
<keyword evidence="2" id="KW-0472">Membrane</keyword>
<reference evidence="3" key="1">
    <citation type="submission" date="2021-03" db="EMBL/GenBank/DDBJ databases">
        <authorList>
            <person name="Tagirdzhanova G."/>
        </authorList>
    </citation>
    <scope>NUCLEOTIDE SEQUENCE</scope>
</reference>